<dbReference type="InterPro" id="IPR036249">
    <property type="entry name" value="Thioredoxin-like_sf"/>
</dbReference>
<dbReference type="SUPFAM" id="SSF52833">
    <property type="entry name" value="Thioredoxin-like"/>
    <property type="match status" value="1"/>
</dbReference>
<organism evidence="1 2">
    <name type="scientific">Granulicella aggregans</name>
    <dbReference type="NCBI Taxonomy" id="474949"/>
    <lineage>
        <taxon>Bacteria</taxon>
        <taxon>Pseudomonadati</taxon>
        <taxon>Acidobacteriota</taxon>
        <taxon>Terriglobia</taxon>
        <taxon>Terriglobales</taxon>
        <taxon>Acidobacteriaceae</taxon>
        <taxon>Granulicella</taxon>
    </lineage>
</organism>
<dbReference type="EMBL" id="JACHIP010000031">
    <property type="protein sequence ID" value="MBB5061188.1"/>
    <property type="molecule type" value="Genomic_DNA"/>
</dbReference>
<dbReference type="Pfam" id="PF13899">
    <property type="entry name" value="Thioredoxin_7"/>
    <property type="match status" value="1"/>
</dbReference>
<evidence type="ECO:0000313" key="1">
    <source>
        <dbReference type="EMBL" id="MBB5061188.1"/>
    </source>
</evidence>
<dbReference type="Proteomes" id="UP000540989">
    <property type="component" value="Unassembled WGS sequence"/>
</dbReference>
<dbReference type="Gene3D" id="3.40.30.10">
    <property type="entry name" value="Glutaredoxin"/>
    <property type="match status" value="1"/>
</dbReference>
<dbReference type="RefSeq" id="WP_184223949.1">
    <property type="nucleotide sequence ID" value="NZ_JACHIP010000031.1"/>
</dbReference>
<comment type="caution">
    <text evidence="1">The sequence shown here is derived from an EMBL/GenBank/DDBJ whole genome shotgun (WGS) entry which is preliminary data.</text>
</comment>
<reference evidence="1 2" key="1">
    <citation type="submission" date="2020-08" db="EMBL/GenBank/DDBJ databases">
        <title>Genomic Encyclopedia of Type Strains, Phase IV (KMG-V): Genome sequencing to study the core and pangenomes of soil and plant-associated prokaryotes.</title>
        <authorList>
            <person name="Whitman W."/>
        </authorList>
    </citation>
    <scope>NUCLEOTIDE SEQUENCE [LARGE SCALE GENOMIC DNA]</scope>
    <source>
        <strain evidence="1 2">M8UP14</strain>
    </source>
</reference>
<name>A0A7W8E6G7_9BACT</name>
<sequence>MKSMHAVLLLGLLGSPGVSQTTDRDVPTANQMLTEAEATASSQHKNVMLIFSASWCASCHLQQIFLADPTIRPIFDKYFVKLVVVHGERPNDTRHQDTPGVDQLLDSLHDTNTSLPLTVILSNSGKLIVDSVRPVYGRRDIRANIGFPDGPNGTDWLFEMLRRGAPSLTSSETQIIHTWLLEHGSNEHSKR</sequence>
<accession>A0A7W8E6G7</accession>
<dbReference type="AlphaFoldDB" id="A0A7W8E6G7"/>
<proteinExistence type="predicted"/>
<keyword evidence="2" id="KW-1185">Reference proteome</keyword>
<gene>
    <name evidence="1" type="ORF">HDF16_005924</name>
</gene>
<protein>
    <submittedName>
        <fullName evidence="1">Thioredoxin-related protein</fullName>
    </submittedName>
</protein>
<evidence type="ECO:0000313" key="2">
    <source>
        <dbReference type="Proteomes" id="UP000540989"/>
    </source>
</evidence>